<feature type="compositionally biased region" description="Low complexity" evidence="9">
    <location>
        <begin position="228"/>
        <end position="238"/>
    </location>
</feature>
<feature type="compositionally biased region" description="Basic and acidic residues" evidence="9">
    <location>
        <begin position="261"/>
        <end position="273"/>
    </location>
</feature>
<feature type="compositionally biased region" description="Polar residues" evidence="9">
    <location>
        <begin position="274"/>
        <end position="285"/>
    </location>
</feature>
<dbReference type="Gene3D" id="3.40.50.10190">
    <property type="entry name" value="BRCT domain"/>
    <property type="match status" value="2"/>
</dbReference>
<feature type="domain" description="BRCT" evidence="10">
    <location>
        <begin position="501"/>
        <end position="574"/>
    </location>
</feature>
<dbReference type="GO" id="GO:0045944">
    <property type="term" value="P:positive regulation of transcription by RNA polymerase II"/>
    <property type="evidence" value="ECO:0007669"/>
    <property type="project" value="TreeGrafter"/>
</dbReference>
<keyword evidence="6" id="KW-0862">Zinc</keyword>
<reference evidence="12 13" key="1">
    <citation type="submission" date="2020-08" db="EMBL/GenBank/DDBJ databases">
        <title>Plant Genome Project.</title>
        <authorList>
            <person name="Zhang R.-G."/>
        </authorList>
    </citation>
    <scope>NUCLEOTIDE SEQUENCE [LARGE SCALE GENOMIC DNA]</scope>
    <source>
        <tissue evidence="12">Rhizome</tissue>
    </source>
</reference>
<evidence type="ECO:0000256" key="5">
    <source>
        <dbReference type="ARBA" id="ARBA00022771"/>
    </source>
</evidence>
<proteinExistence type="predicted"/>
<evidence type="ECO:0000256" key="8">
    <source>
        <dbReference type="ARBA" id="ARBA00023242"/>
    </source>
</evidence>
<evidence type="ECO:0000256" key="7">
    <source>
        <dbReference type="ARBA" id="ARBA00023204"/>
    </source>
</evidence>
<dbReference type="Gene3D" id="3.30.40.10">
    <property type="entry name" value="Zinc/RING finger domain, C3HC4 (zinc finger)"/>
    <property type="match status" value="1"/>
</dbReference>
<evidence type="ECO:0000256" key="9">
    <source>
        <dbReference type="SAM" id="MobiDB-lite"/>
    </source>
</evidence>
<dbReference type="EMBL" id="JACMSC010000005">
    <property type="protein sequence ID" value="KAG6522418.1"/>
    <property type="molecule type" value="Genomic_DNA"/>
</dbReference>
<dbReference type="Pfam" id="PF13771">
    <property type="entry name" value="zf-HC5HC2H"/>
    <property type="match status" value="1"/>
</dbReference>
<dbReference type="SMART" id="SM00292">
    <property type="entry name" value="BRCT"/>
    <property type="match status" value="2"/>
</dbReference>
<comment type="subcellular location">
    <subcellularLocation>
        <location evidence="1">Nucleus</location>
    </subcellularLocation>
</comment>
<gene>
    <name evidence="12" type="ORF">ZIOFF_019558</name>
</gene>
<organism evidence="12 13">
    <name type="scientific">Zingiber officinale</name>
    <name type="common">Ginger</name>
    <name type="synonym">Amomum zingiber</name>
    <dbReference type="NCBI Taxonomy" id="94328"/>
    <lineage>
        <taxon>Eukaryota</taxon>
        <taxon>Viridiplantae</taxon>
        <taxon>Streptophyta</taxon>
        <taxon>Embryophyta</taxon>
        <taxon>Tracheophyta</taxon>
        <taxon>Spermatophyta</taxon>
        <taxon>Magnoliopsida</taxon>
        <taxon>Liliopsida</taxon>
        <taxon>Zingiberales</taxon>
        <taxon>Zingiberaceae</taxon>
        <taxon>Zingiber</taxon>
    </lineage>
</organism>
<keyword evidence="5" id="KW-0863">Zinc-finger</keyword>
<dbReference type="GO" id="GO:0005634">
    <property type="term" value="C:nucleus"/>
    <property type="evidence" value="ECO:0007669"/>
    <property type="project" value="UniProtKB-SubCell"/>
</dbReference>
<dbReference type="InterPro" id="IPR034732">
    <property type="entry name" value="EPHD"/>
</dbReference>
<keyword evidence="8" id="KW-0539">Nucleus</keyword>
<dbReference type="PROSITE" id="PS51805">
    <property type="entry name" value="EPHD"/>
    <property type="match status" value="1"/>
</dbReference>
<evidence type="ECO:0000256" key="3">
    <source>
        <dbReference type="ARBA" id="ARBA00022737"/>
    </source>
</evidence>
<evidence type="ECO:0000259" key="11">
    <source>
        <dbReference type="PROSITE" id="PS51805"/>
    </source>
</evidence>
<evidence type="ECO:0000313" key="13">
    <source>
        <dbReference type="Proteomes" id="UP000734854"/>
    </source>
</evidence>
<dbReference type="Pfam" id="PF00533">
    <property type="entry name" value="BRCT"/>
    <property type="match status" value="1"/>
</dbReference>
<evidence type="ECO:0000256" key="6">
    <source>
        <dbReference type="ARBA" id="ARBA00022833"/>
    </source>
</evidence>
<dbReference type="Proteomes" id="UP000734854">
    <property type="component" value="Unassembled WGS sequence"/>
</dbReference>
<dbReference type="GO" id="GO:0004842">
    <property type="term" value="F:ubiquitin-protein transferase activity"/>
    <property type="evidence" value="ECO:0007669"/>
    <property type="project" value="TreeGrafter"/>
</dbReference>
<dbReference type="PANTHER" id="PTHR13763">
    <property type="entry name" value="BREAST CANCER TYPE 1 SUSCEPTIBILITY PROTEIN BRCA1"/>
    <property type="match status" value="1"/>
</dbReference>
<evidence type="ECO:0000256" key="2">
    <source>
        <dbReference type="ARBA" id="ARBA00022723"/>
    </source>
</evidence>
<dbReference type="PANTHER" id="PTHR13763:SF9">
    <property type="entry name" value="BRCA1-ASSOCIATED RING DOMAIN PROTEIN 1"/>
    <property type="match status" value="1"/>
</dbReference>
<keyword evidence="13" id="KW-1185">Reference proteome</keyword>
<keyword evidence="2" id="KW-0479">Metal-binding</keyword>
<dbReference type="GO" id="GO:0008270">
    <property type="term" value="F:zinc ion binding"/>
    <property type="evidence" value="ECO:0007669"/>
    <property type="project" value="UniProtKB-KW"/>
</dbReference>
<dbReference type="GO" id="GO:0000724">
    <property type="term" value="P:double-strand break repair via homologous recombination"/>
    <property type="evidence" value="ECO:0007669"/>
    <property type="project" value="TreeGrafter"/>
</dbReference>
<dbReference type="SUPFAM" id="SSF52113">
    <property type="entry name" value="BRCT domain"/>
    <property type="match status" value="1"/>
</dbReference>
<dbReference type="InterPro" id="IPR031099">
    <property type="entry name" value="BRCA1-associated"/>
</dbReference>
<feature type="compositionally biased region" description="Basic residues" evidence="9">
    <location>
        <begin position="312"/>
        <end position="323"/>
    </location>
</feature>
<dbReference type="CDD" id="cd17734">
    <property type="entry name" value="BRCT_Bard1_rpt1"/>
    <property type="match status" value="1"/>
</dbReference>
<dbReference type="InterPro" id="IPR001357">
    <property type="entry name" value="BRCT_dom"/>
</dbReference>
<evidence type="ECO:0000313" key="12">
    <source>
        <dbReference type="EMBL" id="KAG6522418.1"/>
    </source>
</evidence>
<feature type="region of interest" description="Disordered" evidence="9">
    <location>
        <begin position="155"/>
        <end position="333"/>
    </location>
</feature>
<dbReference type="InterPro" id="IPR036420">
    <property type="entry name" value="BRCT_dom_sf"/>
</dbReference>
<keyword evidence="7" id="KW-0234">DNA repair</keyword>
<comment type="caution">
    <text evidence="12">The sequence shown here is derived from an EMBL/GenBank/DDBJ whole genome shotgun (WGS) entry which is preliminary data.</text>
</comment>
<dbReference type="AlphaFoldDB" id="A0A8J5LP12"/>
<name>A0A8J5LP12_ZINOF</name>
<evidence type="ECO:0000256" key="4">
    <source>
        <dbReference type="ARBA" id="ARBA00022763"/>
    </source>
</evidence>
<keyword evidence="4" id="KW-0227">DNA damage</keyword>
<feature type="domain" description="PHD-type" evidence="11">
    <location>
        <begin position="340"/>
        <end position="460"/>
    </location>
</feature>
<dbReference type="CDD" id="cd15571">
    <property type="entry name" value="ePHD"/>
    <property type="match status" value="1"/>
</dbReference>
<sequence length="806" mass="90480">MVLDAEPFPRRSHFPLALATISLSNSFTSLLPIAGVFCRKPHRFASAALSLLPTSGHLVFNSVTEMIDPEEISQMWSPFLNYLIKLEKELKCFICHALSLFSDCIITPLTRQRSVCHSCQNPFRYEDTRDALHVERMVNLFQEMDAAIGSIIQQRSSPKNVPGDKPQGVHNVQDKSSQSCLSKKVSLEGDEPPGLHNVEDKPSHSPLSKKVSLAGDEPERVHNAQNKPSHSGSHGSPSANYRSSKRKVDERNYEAMPNRSTDSEEHLKLKESSNHPSFGENSGSKLQKHDSYPEQNLQASFRMKNGASRLNNFKKAKTPKNAKTRNNASPDNHNGGILYGDECAFCHSFRITEDSGPMKCYKDGKLIALEESNQSNGIYVHEKCVEWAPQVYFSGEIVKNFELELKRASKIKCSKCGVKGAALGCYYSNCLKSYHVTCAVQIPDCRWDCRNFNVLCPCHTSEKLQCDDSGKNDNSTHLQSIQIDSSKPLGKLKDDRSNNSAAAMDVSNEIIFLGSDLMDSEKKLLVELASLIGGKVTERWTHEVTHVIVSTNECGACRRTYDFLLAVLSWKWILTTKFDQQKRGKKKSDAGVKVSLESGHLVEEEPFEVRFDEKGFADGPKKRRHNIISKVRAFSLGCSMMFNSIIALFQSCLGYLPFLWQAKNLFAGLRFYISEHFDQSSEQSLRELVVDAGGRVLEADCLVVKYPSPNASSVESFLYFIYNADYLKDNYPRDIMTIKDERCKEVDMFMKTGARPVSNNRVMDAIATLDVKTLDVICLDQVDYAPFCYAFSQLAMDVKLDGLHFA</sequence>
<dbReference type="PROSITE" id="PS50172">
    <property type="entry name" value="BRCT"/>
    <property type="match status" value="2"/>
</dbReference>
<evidence type="ECO:0000259" key="10">
    <source>
        <dbReference type="PROSITE" id="PS50172"/>
    </source>
</evidence>
<dbReference type="InterPro" id="IPR013083">
    <property type="entry name" value="Znf_RING/FYVE/PHD"/>
</dbReference>
<evidence type="ECO:0000256" key="1">
    <source>
        <dbReference type="ARBA" id="ARBA00004123"/>
    </source>
</evidence>
<keyword evidence="3" id="KW-0677">Repeat</keyword>
<feature type="domain" description="BRCT" evidence="10">
    <location>
        <begin position="661"/>
        <end position="698"/>
    </location>
</feature>
<protein>
    <submittedName>
        <fullName evidence="12">Uncharacterized protein</fullName>
    </submittedName>
</protein>
<accession>A0A8J5LP12</accession>